<evidence type="ECO:0000313" key="2">
    <source>
        <dbReference type="Proteomes" id="UP001604043"/>
    </source>
</evidence>
<organism evidence="1 2">
    <name type="scientific">Xanthobacter aminoxidans</name>
    <dbReference type="NCBI Taxonomy" id="186280"/>
    <lineage>
        <taxon>Bacteria</taxon>
        <taxon>Pseudomonadati</taxon>
        <taxon>Pseudomonadota</taxon>
        <taxon>Alphaproteobacteria</taxon>
        <taxon>Hyphomicrobiales</taxon>
        <taxon>Xanthobacteraceae</taxon>
        <taxon>Xanthobacter</taxon>
    </lineage>
</organism>
<evidence type="ECO:0000313" key="1">
    <source>
        <dbReference type="EMBL" id="MFG1255432.1"/>
    </source>
</evidence>
<comment type="caution">
    <text evidence="1">The sequence shown here is derived from an EMBL/GenBank/DDBJ whole genome shotgun (WGS) entry which is preliminary data.</text>
</comment>
<proteinExistence type="predicted"/>
<sequence>MQLSVPDDAAKRLFGGPDKSSFRPLLARLNGDAGNPIPSEFFNYRNGSPVSGMAPVRFGSTRGGVRIYGVGQRGFDLVEGHVRDVRRLVSDHASLPLAIALTTGSNRVGVAAAPQSYRIASLVFETRHMRQWWLSVRDRITRSPQDVELPEVRAAVLAAVTSGLARQLSDLHASEAGIAVDPDGNDIELAEHPWELVKIERLSHLAGPQPALMAIGVELRSALRLDGVWHVGRYCSRGYGQLRPVWGRHRQ</sequence>
<accession>A0ABW6ZNJ8</accession>
<dbReference type="RefSeq" id="WP_394010416.1">
    <property type="nucleotide sequence ID" value="NZ_JBAFUR010000011.1"/>
</dbReference>
<dbReference type="Proteomes" id="UP001604043">
    <property type="component" value="Unassembled WGS sequence"/>
</dbReference>
<reference evidence="1 2" key="1">
    <citation type="submission" date="2024-02" db="EMBL/GenBank/DDBJ databases">
        <title>Expansion and revision of Xanthobacter and proposal of Roseixanthobacter gen. nov.</title>
        <authorList>
            <person name="Soltysiak M.P.M."/>
            <person name="Jalihal A."/>
            <person name="Ory A."/>
            <person name="Chrisophersen C."/>
            <person name="Lee A.D."/>
            <person name="Boulton J."/>
            <person name="Springer M."/>
        </authorList>
    </citation>
    <scope>NUCLEOTIDE SEQUENCE [LARGE SCALE GENOMIC DNA]</scope>
    <source>
        <strain evidence="1 2">CB5</strain>
    </source>
</reference>
<protein>
    <submittedName>
        <fullName evidence="1">Uncharacterized protein</fullName>
    </submittedName>
</protein>
<keyword evidence="2" id="KW-1185">Reference proteome</keyword>
<dbReference type="EMBL" id="JBAFUR010000011">
    <property type="protein sequence ID" value="MFG1255432.1"/>
    <property type="molecule type" value="Genomic_DNA"/>
</dbReference>
<gene>
    <name evidence="1" type="ORF">V5F30_24690</name>
</gene>
<name>A0ABW6ZNJ8_9HYPH</name>